<evidence type="ECO:0000313" key="6">
    <source>
        <dbReference type="Proteomes" id="UP000239899"/>
    </source>
</evidence>
<accession>A0A2P6TWR0</accession>
<dbReference type="Proteomes" id="UP000239899">
    <property type="component" value="Unassembled WGS sequence"/>
</dbReference>
<evidence type="ECO:0000256" key="2">
    <source>
        <dbReference type="SAM" id="Coils"/>
    </source>
</evidence>
<keyword evidence="1" id="KW-0560">Oxidoreductase</keyword>
<sequence length="477" mass="51109">MAPQCAALPAAVAAAAPCRQPARGRRSAVAVPPEATRLTSRHANPVRQTSRQRQRTLASRSTGGPGVVSLDAAFPFDREAKLRAKHSQQTRLKIGIVGFGTFGQFLAKRMVQAGHEVIATSRSPYHDIAAKMGVAYFTDADDFCEEHPEVVILATSILSTESVLAALPVQRLKRSTLFVDVLSVKEFPKRLLLRVLPPEVDILCTHPMFGPDSGKGSWSGLNFQFERVRIGDDPERQRRCDAFLQLFEREGCRMVEMSCEEHDQLAASTQFITHTVGRTLGAMQLQATPIDTKGFQSLLSLVDLTANDSFELYYGLFMYNQNSTEQLDRLEKALDEVKARLLGQLHDKVRQQIFKGELYEDRNAPQSASQNGSSSSSNRSSNGGSSGSSGSSSGNASASASSAASSKGEAVENEWREHLVPATAAGTQQAKHAQHEAAAAASSSAGSEAPQGGAQALAGAMPHIQADAQVAGSSESS</sequence>
<dbReference type="GO" id="GO:0033730">
    <property type="term" value="F:arogenate dehydrogenase (NADP+) activity"/>
    <property type="evidence" value="ECO:0007669"/>
    <property type="project" value="InterPro"/>
</dbReference>
<keyword evidence="2" id="KW-0175">Coiled coil</keyword>
<dbReference type="InterPro" id="IPR036291">
    <property type="entry name" value="NAD(P)-bd_dom_sf"/>
</dbReference>
<feature type="coiled-coil region" evidence="2">
    <location>
        <begin position="320"/>
        <end position="347"/>
    </location>
</feature>
<dbReference type="SUPFAM" id="SSF51735">
    <property type="entry name" value="NAD(P)-binding Rossmann-fold domains"/>
    <property type="match status" value="1"/>
</dbReference>
<evidence type="ECO:0000256" key="3">
    <source>
        <dbReference type="SAM" id="MobiDB-lite"/>
    </source>
</evidence>
<dbReference type="InterPro" id="IPR003099">
    <property type="entry name" value="Prephen_DH"/>
</dbReference>
<feature type="region of interest" description="Disordered" evidence="3">
    <location>
        <begin position="21"/>
        <end position="64"/>
    </location>
</feature>
<dbReference type="PANTHER" id="PTHR43207:SF4">
    <property type="entry name" value="AROGENATE DEHYDROGENASE 2, CHLOROPLASTIC"/>
    <property type="match status" value="1"/>
</dbReference>
<dbReference type="EMBL" id="LHPG02000005">
    <property type="protein sequence ID" value="PRW58502.1"/>
    <property type="molecule type" value="Genomic_DNA"/>
</dbReference>
<reference evidence="5 6" key="1">
    <citation type="journal article" date="2018" name="Plant J.">
        <title>Genome sequences of Chlorella sorokiniana UTEX 1602 and Micractinium conductrix SAG 241.80: implications to maltose excretion by a green alga.</title>
        <authorList>
            <person name="Arriola M.B."/>
            <person name="Velmurugan N."/>
            <person name="Zhang Y."/>
            <person name="Plunkett M.H."/>
            <person name="Hondzo H."/>
            <person name="Barney B.M."/>
        </authorList>
    </citation>
    <scope>NUCLEOTIDE SEQUENCE [LARGE SCALE GENOMIC DNA]</scope>
    <source>
        <strain evidence="6">UTEX 1602</strain>
    </source>
</reference>
<dbReference type="Gene3D" id="3.40.50.720">
    <property type="entry name" value="NAD(P)-binding Rossmann-like Domain"/>
    <property type="match status" value="1"/>
</dbReference>
<feature type="compositionally biased region" description="Basic and acidic residues" evidence="3">
    <location>
        <begin position="409"/>
        <end position="419"/>
    </location>
</feature>
<dbReference type="InterPro" id="IPR008927">
    <property type="entry name" value="6-PGluconate_DH-like_C_sf"/>
</dbReference>
<gene>
    <name evidence="5" type="ORF">C2E21_3150</name>
</gene>
<feature type="compositionally biased region" description="Low complexity" evidence="3">
    <location>
        <begin position="367"/>
        <end position="406"/>
    </location>
</feature>
<feature type="compositionally biased region" description="Low complexity" evidence="3">
    <location>
        <begin position="428"/>
        <end position="460"/>
    </location>
</feature>
<dbReference type="GO" id="GO:0006571">
    <property type="term" value="P:tyrosine biosynthetic process"/>
    <property type="evidence" value="ECO:0007669"/>
    <property type="project" value="InterPro"/>
</dbReference>
<proteinExistence type="predicted"/>
<dbReference type="STRING" id="3076.A0A2P6TWR0"/>
<dbReference type="Pfam" id="PF03807">
    <property type="entry name" value="F420_oxidored"/>
    <property type="match status" value="1"/>
</dbReference>
<feature type="compositionally biased region" description="Polar residues" evidence="3">
    <location>
        <begin position="37"/>
        <end position="62"/>
    </location>
</feature>
<dbReference type="InterPro" id="IPR045011">
    <property type="entry name" value="TYRAAT1/2"/>
</dbReference>
<dbReference type="SUPFAM" id="SSF48179">
    <property type="entry name" value="6-phosphogluconate dehydrogenase C-terminal domain-like"/>
    <property type="match status" value="1"/>
</dbReference>
<dbReference type="OrthoDB" id="2414662at2759"/>
<dbReference type="InterPro" id="IPR059064">
    <property type="entry name" value="TYRAAT2_C"/>
</dbReference>
<evidence type="ECO:0000313" key="5">
    <source>
        <dbReference type="EMBL" id="PRW58502.1"/>
    </source>
</evidence>
<dbReference type="GO" id="GO:0004665">
    <property type="term" value="F:prephenate dehydrogenase (NADP+) activity"/>
    <property type="evidence" value="ECO:0007669"/>
    <property type="project" value="InterPro"/>
</dbReference>
<dbReference type="PROSITE" id="PS51176">
    <property type="entry name" value="PDH_ADH"/>
    <property type="match status" value="1"/>
</dbReference>
<organism evidence="5 6">
    <name type="scientific">Chlorella sorokiniana</name>
    <name type="common">Freshwater green alga</name>
    <dbReference type="NCBI Taxonomy" id="3076"/>
    <lineage>
        <taxon>Eukaryota</taxon>
        <taxon>Viridiplantae</taxon>
        <taxon>Chlorophyta</taxon>
        <taxon>core chlorophytes</taxon>
        <taxon>Trebouxiophyceae</taxon>
        <taxon>Chlorellales</taxon>
        <taxon>Chlorellaceae</taxon>
        <taxon>Chlorella clade</taxon>
        <taxon>Chlorella</taxon>
    </lineage>
</organism>
<dbReference type="PANTHER" id="PTHR43207">
    <property type="entry name" value="AROGENATE DEHYDROGENASE-RELATED"/>
    <property type="match status" value="1"/>
</dbReference>
<protein>
    <submittedName>
        <fullName evidence="5">Arogenate prephenate dehydrogenase</fullName>
    </submittedName>
</protein>
<dbReference type="InterPro" id="IPR028939">
    <property type="entry name" value="P5C_Rdtase_cat_N"/>
</dbReference>
<comment type="caution">
    <text evidence="5">The sequence shown here is derived from an EMBL/GenBank/DDBJ whole genome shotgun (WGS) entry which is preliminary data.</text>
</comment>
<evidence type="ECO:0000259" key="4">
    <source>
        <dbReference type="PROSITE" id="PS51176"/>
    </source>
</evidence>
<feature type="domain" description="Prephenate/arogenate dehydrogenase" evidence="4">
    <location>
        <begin position="92"/>
        <end position="371"/>
    </location>
</feature>
<dbReference type="AlphaFoldDB" id="A0A2P6TWR0"/>
<dbReference type="Pfam" id="PF26213">
    <property type="entry name" value="TYRAAT1_C"/>
    <property type="match status" value="1"/>
</dbReference>
<name>A0A2P6TWR0_CHLSO</name>
<feature type="region of interest" description="Disordered" evidence="3">
    <location>
        <begin position="358"/>
        <end position="477"/>
    </location>
</feature>
<evidence type="ECO:0000256" key="1">
    <source>
        <dbReference type="ARBA" id="ARBA00023002"/>
    </source>
</evidence>
<keyword evidence="6" id="KW-1185">Reference proteome</keyword>
<dbReference type="GO" id="GO:0008977">
    <property type="term" value="F:prephenate dehydrogenase (NAD+) activity"/>
    <property type="evidence" value="ECO:0007669"/>
    <property type="project" value="InterPro"/>
</dbReference>